<comment type="function">
    <text evidence="7">Is probably involved in a pathway contributing to genomic integrity.</text>
</comment>
<dbReference type="Proteomes" id="UP000191342">
    <property type="component" value="Unassembled WGS sequence"/>
</dbReference>
<proteinExistence type="inferred from homology"/>
<accession>A0A1V6SNH5</accession>
<feature type="compositionally biased region" description="Basic and acidic residues" evidence="9">
    <location>
        <begin position="200"/>
        <end position="213"/>
    </location>
</feature>
<dbReference type="OrthoDB" id="1926781at2759"/>
<keyword evidence="4" id="KW-0256">Endoplasmic reticulum</keyword>
<evidence type="ECO:0000256" key="11">
    <source>
        <dbReference type="SAM" id="SignalP"/>
    </source>
</evidence>
<feature type="region of interest" description="Disordered" evidence="9">
    <location>
        <begin position="196"/>
        <end position="258"/>
    </location>
</feature>
<keyword evidence="3 11" id="KW-0732">Signal</keyword>
<evidence type="ECO:0000256" key="7">
    <source>
        <dbReference type="ARBA" id="ARBA00037565"/>
    </source>
</evidence>
<dbReference type="STRING" id="254877.A0A1V6SNH5"/>
<name>A0A1V6SNH5_9EURO</name>
<dbReference type="InterPro" id="IPR005595">
    <property type="entry name" value="TRAP_alpha"/>
</dbReference>
<evidence type="ECO:0000256" key="1">
    <source>
        <dbReference type="ARBA" id="ARBA00004115"/>
    </source>
</evidence>
<evidence type="ECO:0000256" key="9">
    <source>
        <dbReference type="SAM" id="MobiDB-lite"/>
    </source>
</evidence>
<comment type="subcellular location">
    <subcellularLocation>
        <location evidence="1">Endoplasmic reticulum membrane</location>
        <topology evidence="1">Single-pass type I membrane protein</topology>
    </subcellularLocation>
</comment>
<keyword evidence="5 10" id="KW-1133">Transmembrane helix</keyword>
<dbReference type="AlphaFoldDB" id="A0A1V6SNH5"/>
<evidence type="ECO:0000313" key="13">
    <source>
        <dbReference type="Proteomes" id="UP000191342"/>
    </source>
</evidence>
<reference evidence="13" key="1">
    <citation type="journal article" date="2017" name="Nat. Microbiol.">
        <title>Global analysis of biosynthetic gene clusters reveals vast potential of secondary metabolite production in Penicillium species.</title>
        <authorList>
            <person name="Nielsen J.C."/>
            <person name="Grijseels S."/>
            <person name="Prigent S."/>
            <person name="Ji B."/>
            <person name="Dainat J."/>
            <person name="Nielsen K.F."/>
            <person name="Frisvad J.C."/>
            <person name="Workman M."/>
            <person name="Nielsen J."/>
        </authorList>
    </citation>
    <scope>NUCLEOTIDE SEQUENCE [LARGE SCALE GENOMIC DNA]</scope>
    <source>
        <strain evidence="13">IBT 14082</strain>
    </source>
</reference>
<feature type="transmembrane region" description="Helical" evidence="10">
    <location>
        <begin position="166"/>
        <end position="192"/>
    </location>
</feature>
<feature type="chain" id="PRO_5012686629" evidence="11">
    <location>
        <begin position="24"/>
        <end position="258"/>
    </location>
</feature>
<evidence type="ECO:0000256" key="4">
    <source>
        <dbReference type="ARBA" id="ARBA00022824"/>
    </source>
</evidence>
<keyword evidence="2 10" id="KW-0812">Transmembrane</keyword>
<evidence type="ECO:0000256" key="10">
    <source>
        <dbReference type="SAM" id="Phobius"/>
    </source>
</evidence>
<dbReference type="PANTHER" id="PTHR12924">
    <property type="entry name" value="TRANSLOCON-ASSOCIATED PROTEIN, ALPHA SUBUNIT"/>
    <property type="match status" value="1"/>
</dbReference>
<dbReference type="GO" id="GO:0005789">
    <property type="term" value="C:endoplasmic reticulum membrane"/>
    <property type="evidence" value="ECO:0007669"/>
    <property type="project" value="UniProtKB-SubCell"/>
</dbReference>
<keyword evidence="13" id="KW-1185">Reference proteome</keyword>
<evidence type="ECO:0000256" key="3">
    <source>
        <dbReference type="ARBA" id="ARBA00022729"/>
    </source>
</evidence>
<dbReference type="Pfam" id="PF03896">
    <property type="entry name" value="TRAP_alpha"/>
    <property type="match status" value="1"/>
</dbReference>
<organism evidence="12 13">
    <name type="scientific">Penicillium flavigenum</name>
    <dbReference type="NCBI Taxonomy" id="254877"/>
    <lineage>
        <taxon>Eukaryota</taxon>
        <taxon>Fungi</taxon>
        <taxon>Dikarya</taxon>
        <taxon>Ascomycota</taxon>
        <taxon>Pezizomycotina</taxon>
        <taxon>Eurotiomycetes</taxon>
        <taxon>Eurotiomycetidae</taxon>
        <taxon>Eurotiales</taxon>
        <taxon>Aspergillaceae</taxon>
        <taxon>Penicillium</taxon>
    </lineage>
</organism>
<comment type="similarity">
    <text evidence="8">Belongs to the IRC22 family.</text>
</comment>
<evidence type="ECO:0000256" key="2">
    <source>
        <dbReference type="ARBA" id="ARBA00022692"/>
    </source>
</evidence>
<feature type="compositionally biased region" description="Low complexity" evidence="9">
    <location>
        <begin position="221"/>
        <end position="230"/>
    </location>
</feature>
<dbReference type="PANTHER" id="PTHR12924:SF0">
    <property type="entry name" value="TRANSLOCON-ASSOCIATED PROTEIN SUBUNIT ALPHA"/>
    <property type="match status" value="1"/>
</dbReference>
<sequence length="258" mass="27994">MTRFGFLSLALLSVQAFIGTSVAADTENAEAEVPTLAVSAQASFPASEIFGIKLVNGHPTQALIAISNDEPNPITVNFVGGSLRKPDDHTHIVRNLTATRYAIEVPAGEKETISYSFATEMHPQDLQMTLSAIISDSEGRLLPILAHNGTVSIVEADTSIFDPQIIFLYFFLLACVSGTGYFFYTVWVAPYFPQKRKSGKSSEKRTQGSKRVETPVTEETSAGAAVSSASTYNADWIPSHHINRPEARKVKGRSKARA</sequence>
<protein>
    <submittedName>
        <fullName evidence="12">Uncharacterized protein</fullName>
    </submittedName>
</protein>
<feature type="signal peptide" evidence="11">
    <location>
        <begin position="1"/>
        <end position="23"/>
    </location>
</feature>
<evidence type="ECO:0000256" key="6">
    <source>
        <dbReference type="ARBA" id="ARBA00023136"/>
    </source>
</evidence>
<dbReference type="EMBL" id="MLQL01000033">
    <property type="protein sequence ID" value="OQE15214.1"/>
    <property type="molecule type" value="Genomic_DNA"/>
</dbReference>
<evidence type="ECO:0000256" key="8">
    <source>
        <dbReference type="ARBA" id="ARBA00038311"/>
    </source>
</evidence>
<evidence type="ECO:0000256" key="5">
    <source>
        <dbReference type="ARBA" id="ARBA00022989"/>
    </source>
</evidence>
<evidence type="ECO:0000313" key="12">
    <source>
        <dbReference type="EMBL" id="OQE15214.1"/>
    </source>
</evidence>
<comment type="caution">
    <text evidence="12">The sequence shown here is derived from an EMBL/GenBank/DDBJ whole genome shotgun (WGS) entry which is preliminary data.</text>
</comment>
<keyword evidence="6 10" id="KW-0472">Membrane</keyword>
<gene>
    <name evidence="12" type="ORF">PENFLA_c033G02600</name>
</gene>